<proteinExistence type="predicted"/>
<evidence type="ECO:0000256" key="4">
    <source>
        <dbReference type="ARBA" id="ARBA00023098"/>
    </source>
</evidence>
<sequence>MTSWIYRQIHLNTTNCNSMNSLYTNYALVSTINTDIADYQYSLRDYYIKTAFNACSAGQFKNDVVNVCALKNVIGQGARCLDFEIYSLDNKPVIATSSVDDYSIKETYNSVPIEDAFTVIRDYAFSGSTCPNPKDPLIIHLRIMSKNTVIYNTIASSIEELLSDKILGSKYSYENQGKNFGQTLLSDLMDSIILIVDRSNPIFETTNLDEYVNLASNSIFMRCVPYSSGVKYTPDIDELIEYNKKNMTLVIPDKSGTNTNYSAQLAWTCGCQFASMCFQNFDTNMEVYSMLFDNKGSAFVLKPAALRYVPVTIPSPTPANPDYSYEQRNTSTDYYSLKI</sequence>
<dbReference type="SMART" id="SM00149">
    <property type="entry name" value="PLCYc"/>
    <property type="match status" value="1"/>
</dbReference>
<dbReference type="EC" id="3.1.4.11" evidence="1"/>
<keyword evidence="2" id="KW-0378">Hydrolase</keyword>
<dbReference type="GO" id="GO:0004435">
    <property type="term" value="F:phosphatidylinositol-4,5-bisphosphate phospholipase C activity"/>
    <property type="evidence" value="ECO:0007669"/>
    <property type="project" value="UniProtKB-EC"/>
</dbReference>
<protein>
    <recommendedName>
        <fullName evidence="1">phosphoinositide phospholipase C</fullName>
        <ecNumber evidence="1">3.1.4.11</ecNumber>
    </recommendedName>
</protein>
<dbReference type="InterPro" id="IPR001711">
    <property type="entry name" value="PLipase_C_Pinositol-sp_Y"/>
</dbReference>
<evidence type="ECO:0000259" key="5">
    <source>
        <dbReference type="PROSITE" id="PS50008"/>
    </source>
</evidence>
<dbReference type="InterPro" id="IPR001192">
    <property type="entry name" value="PI-PLC_fam"/>
</dbReference>
<dbReference type="GO" id="GO:0016042">
    <property type="term" value="P:lipid catabolic process"/>
    <property type="evidence" value="ECO:0007669"/>
    <property type="project" value="UniProtKB-KW"/>
</dbReference>
<evidence type="ECO:0000256" key="3">
    <source>
        <dbReference type="ARBA" id="ARBA00022963"/>
    </source>
</evidence>
<dbReference type="GO" id="GO:0051209">
    <property type="term" value="P:release of sequestered calcium ion into cytosol"/>
    <property type="evidence" value="ECO:0007669"/>
    <property type="project" value="TreeGrafter"/>
</dbReference>
<keyword evidence="3" id="KW-0442">Lipid degradation</keyword>
<dbReference type="Gene3D" id="3.20.20.190">
    <property type="entry name" value="Phosphatidylinositol (PI) phosphodiesterase"/>
    <property type="match status" value="1"/>
</dbReference>
<dbReference type="PANTHER" id="PTHR10336">
    <property type="entry name" value="PHOSPHOINOSITIDE-SPECIFIC PHOSPHOLIPASE C FAMILY PROTEIN"/>
    <property type="match status" value="1"/>
</dbReference>
<dbReference type="InterPro" id="IPR000909">
    <property type="entry name" value="PLipase_C_PInositol-sp_X_dom"/>
</dbReference>
<dbReference type="GO" id="GO:0048015">
    <property type="term" value="P:phosphatidylinositol-mediated signaling"/>
    <property type="evidence" value="ECO:0007669"/>
    <property type="project" value="TreeGrafter"/>
</dbReference>
<name>A0A6C0JWZ1_9ZZZZ</name>
<accession>A0A6C0JWZ1</accession>
<evidence type="ECO:0000313" key="6">
    <source>
        <dbReference type="EMBL" id="QHU09326.1"/>
    </source>
</evidence>
<dbReference type="SUPFAM" id="SSF51695">
    <property type="entry name" value="PLC-like phosphodiesterases"/>
    <property type="match status" value="1"/>
</dbReference>
<dbReference type="PROSITE" id="PS50007">
    <property type="entry name" value="PIPLC_X_DOMAIN"/>
    <property type="match status" value="1"/>
</dbReference>
<dbReference type="EMBL" id="MN740708">
    <property type="protein sequence ID" value="QHU09326.1"/>
    <property type="molecule type" value="Genomic_DNA"/>
</dbReference>
<dbReference type="AlphaFoldDB" id="A0A6C0JWZ1"/>
<dbReference type="PANTHER" id="PTHR10336:SF36">
    <property type="entry name" value="1-PHOSPHATIDYLINOSITOL 4,5-BISPHOSPHATE PHOSPHODIESTERASE BETA-4"/>
    <property type="match status" value="1"/>
</dbReference>
<reference evidence="6" key="1">
    <citation type="journal article" date="2020" name="Nature">
        <title>Giant virus diversity and host interactions through global metagenomics.</title>
        <authorList>
            <person name="Schulz F."/>
            <person name="Roux S."/>
            <person name="Paez-Espino D."/>
            <person name="Jungbluth S."/>
            <person name="Walsh D.A."/>
            <person name="Denef V.J."/>
            <person name="McMahon K.D."/>
            <person name="Konstantinidis K.T."/>
            <person name="Eloe-Fadrosh E.A."/>
            <person name="Kyrpides N.C."/>
            <person name="Woyke T."/>
        </authorList>
    </citation>
    <scope>NUCLEOTIDE SEQUENCE</scope>
    <source>
        <strain evidence="6">GVMAG-S-1074260-58</strain>
    </source>
</reference>
<organism evidence="6">
    <name type="scientific">viral metagenome</name>
    <dbReference type="NCBI Taxonomy" id="1070528"/>
    <lineage>
        <taxon>unclassified sequences</taxon>
        <taxon>metagenomes</taxon>
        <taxon>organismal metagenomes</taxon>
    </lineage>
</organism>
<feature type="domain" description="PI-PLC Y-box" evidence="5">
    <location>
        <begin position="230"/>
        <end position="307"/>
    </location>
</feature>
<dbReference type="Pfam" id="PF00387">
    <property type="entry name" value="PI-PLC-Y"/>
    <property type="match status" value="1"/>
</dbReference>
<dbReference type="Pfam" id="PF00388">
    <property type="entry name" value="PI-PLC-X"/>
    <property type="match status" value="1"/>
</dbReference>
<evidence type="ECO:0000256" key="1">
    <source>
        <dbReference type="ARBA" id="ARBA00012368"/>
    </source>
</evidence>
<keyword evidence="4" id="KW-0443">Lipid metabolism</keyword>
<dbReference type="PROSITE" id="PS50008">
    <property type="entry name" value="PIPLC_Y_DOMAIN"/>
    <property type="match status" value="1"/>
</dbReference>
<dbReference type="InterPro" id="IPR017946">
    <property type="entry name" value="PLC-like_Pdiesterase_TIM-brl"/>
</dbReference>
<evidence type="ECO:0000256" key="2">
    <source>
        <dbReference type="ARBA" id="ARBA00022801"/>
    </source>
</evidence>